<feature type="site" description="Important for substrate specificity" evidence="3">
    <location>
        <position position="236"/>
    </location>
</feature>
<feature type="binding site" evidence="3">
    <location>
        <position position="200"/>
    </location>
    <ligand>
        <name>phosphate</name>
        <dbReference type="ChEBI" id="CHEBI:43474"/>
    </ligand>
</feature>
<evidence type="ECO:0000256" key="3">
    <source>
        <dbReference type="HAMAP-Rule" id="MF_01963"/>
    </source>
</evidence>
<dbReference type="HAMAP" id="MF_01963">
    <property type="entry name" value="MTAP"/>
    <property type="match status" value="1"/>
</dbReference>
<feature type="domain" description="Nucleoside phosphorylase" evidence="4">
    <location>
        <begin position="17"/>
        <end position="258"/>
    </location>
</feature>
<dbReference type="PANTHER" id="PTHR42679:SF2">
    <property type="entry name" value="S-METHYL-5'-THIOADENOSINE PHOSPHORYLASE"/>
    <property type="match status" value="1"/>
</dbReference>
<keyword evidence="1 3" id="KW-0328">Glycosyltransferase</keyword>
<dbReference type="CDD" id="cd09010">
    <property type="entry name" value="MTAP_SsMTAPII_like_MTIP"/>
    <property type="match status" value="1"/>
</dbReference>
<dbReference type="EMBL" id="JAVDQF010000001">
    <property type="protein sequence ID" value="MDR6270760.1"/>
    <property type="molecule type" value="Genomic_DNA"/>
</dbReference>
<feature type="binding site" evidence="3">
    <location>
        <position position="23"/>
    </location>
    <ligand>
        <name>phosphate</name>
        <dbReference type="ChEBI" id="CHEBI:43474"/>
    </ligand>
</feature>
<accession>A0ABU1JF54</accession>
<dbReference type="SUPFAM" id="SSF53167">
    <property type="entry name" value="Purine and uridine phosphorylases"/>
    <property type="match status" value="1"/>
</dbReference>
<sequence>MDTQLGGTADHGARPLVGIIGGSGMYQLPGSRTLRTQWVDTPFGATSAPVTVAELNGRVVAFLPRHGGGHKVPPQQINYRANIWALASLGVRAVISSAAVGSLAATQPRDSFSVVSDFFDRTWGRADSFYDGSTEAGVQHLPAAEAYCENLRGALLASLRDLAEPHQDGGVVAVINGPRFTSPAESDWLASAGAELVSMTQYPEPVLAAELNLGFATLAYITDSDTGHDGSEPVTAELVFHRLRAAQSRVAAVLAQVLDKLDDDYRPEPRINPEAVQAVLAAPVVVSGRSAPEAD</sequence>
<comment type="catalytic activity">
    <reaction evidence="3">
        <text>a purine D-ribonucleoside + phosphate = a purine nucleobase + alpha-D-ribose 1-phosphate</text>
        <dbReference type="Rhea" id="RHEA:19805"/>
        <dbReference type="ChEBI" id="CHEBI:26386"/>
        <dbReference type="ChEBI" id="CHEBI:43474"/>
        <dbReference type="ChEBI" id="CHEBI:57720"/>
        <dbReference type="ChEBI" id="CHEBI:142355"/>
        <dbReference type="EC" id="2.4.2.1"/>
    </reaction>
</comment>
<comment type="caution">
    <text evidence="5">The sequence shown here is derived from an EMBL/GenBank/DDBJ whole genome shotgun (WGS) entry which is preliminary data.</text>
</comment>
<dbReference type="Proteomes" id="UP001185069">
    <property type="component" value="Unassembled WGS sequence"/>
</dbReference>
<feature type="binding site" evidence="3">
    <location>
        <begin position="65"/>
        <end position="66"/>
    </location>
    <ligand>
        <name>phosphate</name>
        <dbReference type="ChEBI" id="CHEBI:43474"/>
    </ligand>
</feature>
<comment type="similarity">
    <text evidence="3">Belongs to the PNP/MTAP phosphorylase family. MTAP subfamily.</text>
</comment>
<evidence type="ECO:0000256" key="2">
    <source>
        <dbReference type="ARBA" id="ARBA00022679"/>
    </source>
</evidence>
<organism evidence="5 6">
    <name type="scientific">Arthrobacter russicus</name>
    <dbReference type="NCBI Taxonomy" id="172040"/>
    <lineage>
        <taxon>Bacteria</taxon>
        <taxon>Bacillati</taxon>
        <taxon>Actinomycetota</taxon>
        <taxon>Actinomycetes</taxon>
        <taxon>Micrococcales</taxon>
        <taxon>Micrococcaceae</taxon>
        <taxon>Arthrobacter</taxon>
    </lineage>
</organism>
<feature type="binding site" evidence="3">
    <location>
        <begin position="223"/>
        <end position="225"/>
    </location>
    <ligand>
        <name>substrate</name>
    </ligand>
</feature>
<comment type="caution">
    <text evidence="3">Lacks conserved residue(s) required for the propagation of feature annotation.</text>
</comment>
<reference evidence="5 6" key="1">
    <citation type="submission" date="2023-07" db="EMBL/GenBank/DDBJ databases">
        <title>Sequencing the genomes of 1000 actinobacteria strains.</title>
        <authorList>
            <person name="Klenk H.-P."/>
        </authorList>
    </citation>
    <scope>NUCLEOTIDE SEQUENCE [LARGE SCALE GENOMIC DNA]</scope>
    <source>
        <strain evidence="5 6">DSM 14555</strain>
    </source>
</reference>
<comment type="miscellaneous">
    <text evidence="3">Although this enzyme belongs to the family of MTA phosphorylases based on sequence homology, it lacks several conserved amino acids in the substrate binding pocket that confer specificity towards MTA.</text>
</comment>
<dbReference type="InterPro" id="IPR035994">
    <property type="entry name" value="Nucleoside_phosphorylase_sf"/>
</dbReference>
<dbReference type="Gene3D" id="3.40.50.1580">
    <property type="entry name" value="Nucleoside phosphorylase domain"/>
    <property type="match status" value="1"/>
</dbReference>
<evidence type="ECO:0000313" key="5">
    <source>
        <dbReference type="EMBL" id="MDR6270760.1"/>
    </source>
</evidence>
<feature type="binding site" evidence="3">
    <location>
        <position position="199"/>
    </location>
    <ligand>
        <name>substrate</name>
    </ligand>
</feature>
<dbReference type="GO" id="GO:0017061">
    <property type="term" value="F:S-methyl-5-thioadenosine phosphorylase activity"/>
    <property type="evidence" value="ECO:0007669"/>
    <property type="project" value="UniProtKB-EC"/>
</dbReference>
<evidence type="ECO:0000313" key="6">
    <source>
        <dbReference type="Proteomes" id="UP001185069"/>
    </source>
</evidence>
<keyword evidence="6" id="KW-1185">Reference proteome</keyword>
<comment type="subunit">
    <text evidence="3">Homohexamer. Dimer of a homotrimer.</text>
</comment>
<name>A0ABU1JF54_9MICC</name>
<comment type="pathway">
    <text evidence="3">Purine metabolism; purine nucleoside salvage.</text>
</comment>
<keyword evidence="2 3" id="KW-0808">Transferase</keyword>
<dbReference type="Pfam" id="PF01048">
    <property type="entry name" value="PNP_UDP_1"/>
    <property type="match status" value="1"/>
</dbReference>
<dbReference type="RefSeq" id="WP_309800038.1">
    <property type="nucleotide sequence ID" value="NZ_BAAAHY010000004.1"/>
</dbReference>
<evidence type="ECO:0000259" key="4">
    <source>
        <dbReference type="Pfam" id="PF01048"/>
    </source>
</evidence>
<proteinExistence type="inferred from homology"/>
<protein>
    <recommendedName>
        <fullName evidence="3">Purine nucleoside phosphorylase</fullName>
        <shortName evidence="3">PNP</shortName>
        <ecNumber evidence="3">2.4.2.1</ecNumber>
    </recommendedName>
</protein>
<dbReference type="PANTHER" id="PTHR42679">
    <property type="entry name" value="S-METHYL-5'-THIOADENOSINE PHOSPHORYLASE"/>
    <property type="match status" value="1"/>
</dbReference>
<comment type="function">
    <text evidence="3">Purine nucleoside phosphorylase involved in purine salvage.</text>
</comment>
<evidence type="ECO:0000256" key="1">
    <source>
        <dbReference type="ARBA" id="ARBA00022676"/>
    </source>
</evidence>
<dbReference type="InterPro" id="IPR000845">
    <property type="entry name" value="Nucleoside_phosphorylase_d"/>
</dbReference>
<dbReference type="EC" id="2.4.2.1" evidence="3"/>
<keyword evidence="3" id="KW-0660">Purine salvage</keyword>
<dbReference type="InterPro" id="IPR010044">
    <property type="entry name" value="MTAP"/>
</dbReference>
<gene>
    <name evidence="5" type="ORF">JOE69_002998</name>
</gene>